<organism evidence="8 9">
    <name type="scientific">Poseidonibacter ostreae</name>
    <dbReference type="NCBI Taxonomy" id="2654171"/>
    <lineage>
        <taxon>Bacteria</taxon>
        <taxon>Pseudomonadati</taxon>
        <taxon>Campylobacterota</taxon>
        <taxon>Epsilonproteobacteria</taxon>
        <taxon>Campylobacterales</taxon>
        <taxon>Arcobacteraceae</taxon>
        <taxon>Poseidonibacter</taxon>
    </lineage>
</organism>
<dbReference type="InterPro" id="IPR042230">
    <property type="entry name" value="CusF_sf"/>
</dbReference>
<feature type="domain" description="CzcB-like C-terminal circularly permuted SH3-like" evidence="7">
    <location>
        <begin position="330"/>
        <end position="389"/>
    </location>
</feature>
<dbReference type="InterPro" id="IPR058791">
    <property type="entry name" value="3HB_CusB"/>
</dbReference>
<comment type="similarity">
    <text evidence="1">Belongs to the membrane fusion protein (MFP) (TC 8.A.1) family.</text>
</comment>
<evidence type="ECO:0000259" key="3">
    <source>
        <dbReference type="Pfam" id="PF19335"/>
    </source>
</evidence>
<dbReference type="InterPro" id="IPR058649">
    <property type="entry name" value="CzcB_C"/>
</dbReference>
<evidence type="ECO:0000259" key="6">
    <source>
        <dbReference type="Pfam" id="PF25954"/>
    </source>
</evidence>
<dbReference type="Pfam" id="PF25869">
    <property type="entry name" value="3HB_CusB"/>
    <property type="match status" value="1"/>
</dbReference>
<dbReference type="PANTHER" id="PTHR30097:SF15">
    <property type="entry name" value="CATION EFFLUX SYSTEM PROTEIN CUSB"/>
    <property type="match status" value="1"/>
</dbReference>
<dbReference type="InterPro" id="IPR006143">
    <property type="entry name" value="RND_pump_MFP"/>
</dbReference>
<evidence type="ECO:0000259" key="7">
    <source>
        <dbReference type="Pfam" id="PF25975"/>
    </source>
</evidence>
<dbReference type="Pfam" id="PF19335">
    <property type="entry name" value="HMBD"/>
    <property type="match status" value="1"/>
</dbReference>
<dbReference type="Gene3D" id="6.10.140.730">
    <property type="match status" value="1"/>
</dbReference>
<dbReference type="Pfam" id="PF25954">
    <property type="entry name" value="Beta-barrel_RND_2"/>
    <property type="match status" value="1"/>
</dbReference>
<comment type="caution">
    <text evidence="8">The sequence shown here is derived from an EMBL/GenBank/DDBJ whole genome shotgun (WGS) entry which is preliminary data.</text>
</comment>
<dbReference type="SUPFAM" id="SSF111369">
    <property type="entry name" value="HlyD-like secretion proteins"/>
    <property type="match status" value="1"/>
</dbReference>
<evidence type="ECO:0000259" key="4">
    <source>
        <dbReference type="Pfam" id="PF25869"/>
    </source>
</evidence>
<dbReference type="Gene3D" id="2.40.420.20">
    <property type="match status" value="1"/>
</dbReference>
<evidence type="ECO:0000256" key="1">
    <source>
        <dbReference type="ARBA" id="ARBA00009477"/>
    </source>
</evidence>
<dbReference type="InterPro" id="IPR058792">
    <property type="entry name" value="Beta-barrel_RND_2"/>
</dbReference>
<name>A0ABQ6VN47_9BACT</name>
<dbReference type="Gene3D" id="2.40.30.170">
    <property type="match status" value="1"/>
</dbReference>
<dbReference type="PANTHER" id="PTHR30097">
    <property type="entry name" value="CATION EFFLUX SYSTEM PROTEIN CUSB"/>
    <property type="match status" value="1"/>
</dbReference>
<reference evidence="8 9" key="1">
    <citation type="submission" date="2019-10" db="EMBL/GenBank/DDBJ databases">
        <title>Poseidonibacter ostreae sp. nov., isolated from the gut of the Ostrea denselamellosa.</title>
        <authorList>
            <person name="Choi A."/>
        </authorList>
    </citation>
    <scope>NUCLEOTIDE SEQUENCE [LARGE SCALE GENOMIC DNA]</scope>
    <source>
        <strain evidence="8 9">SJOD-M-5</strain>
    </source>
</reference>
<dbReference type="NCBIfam" id="TIGR01730">
    <property type="entry name" value="RND_mfp"/>
    <property type="match status" value="1"/>
</dbReference>
<dbReference type="Gene3D" id="2.40.50.100">
    <property type="match status" value="1"/>
</dbReference>
<dbReference type="Pfam" id="PF25975">
    <property type="entry name" value="CzcB_C"/>
    <property type="match status" value="1"/>
</dbReference>
<evidence type="ECO:0000256" key="2">
    <source>
        <dbReference type="ARBA" id="ARBA00022448"/>
    </source>
</evidence>
<protein>
    <submittedName>
        <fullName evidence="8">Efflux RND transporter periplasmic adaptor subunit</fullName>
    </submittedName>
</protein>
<sequence>MKISSLIIGIVLGGGFTYIGLTSLEKNTNQSPTNKSETVEKKPLYWVAPMDANYKRDKPGKSPMGMDLIPFYENTSGGPDEGPGTVKISPIVVNNLGVRTGLVDNRTLHTQVNTVGYVNYDEDQLIHIHPRVSGWIEKLYVKASGDTVKKGQAIYEIYSPKMVNAQEEFLLALKRKNPRLVNASKNRLRALQIPNSVIKQLERTRKARQTITFYSPKDGVVDNLKIRQGFFVQPGTTIMSIGTLKQVWVNAEIFERQASEIKIGLPVDMTLDYLPGKEWKGTVDYIYPTLDIKTRTIKVRLKFENKDELLKPGMFAQVAIHGQNEKSVLVVPKEAVIRTGNSNRLVLALGEGSFKSVNVKIGKFSDKYAEVLSGVEEGERVVTSAQFLLDSESSKTSDFKRMSALEDNDSMSNMESMNHDKQIKEWTKATIVNIMPEDNTLKVTHSEIPNWEWPSMTMNFEVSDKLDFSKFKKDMSMDIEITKTEDNKYIITDVKISGKLPKEWAKATIVNIMPEDNALKVTHSEIPNWEWPSMTMNFEVSDKLDFSKFKKDMSMDIEITKTEDNKYIITDVKMSMKH</sequence>
<keyword evidence="2" id="KW-0813">Transport</keyword>
<evidence type="ECO:0000313" key="8">
    <source>
        <dbReference type="EMBL" id="KAB7891972.1"/>
    </source>
</evidence>
<keyword evidence="9" id="KW-1185">Reference proteome</keyword>
<dbReference type="Gene3D" id="2.40.50.320">
    <property type="entry name" value="Copper binding periplasmic protein CusF"/>
    <property type="match status" value="2"/>
</dbReference>
<feature type="domain" description="CusB-like barrel-sandwich hybrid" evidence="5">
    <location>
        <begin position="127"/>
        <end position="241"/>
    </location>
</feature>
<dbReference type="RefSeq" id="WP_152189003.1">
    <property type="nucleotide sequence ID" value="NZ_WFKI01000050.1"/>
</dbReference>
<feature type="domain" description="CusB-like beta-barrel" evidence="6">
    <location>
        <begin position="246"/>
        <end position="323"/>
    </location>
</feature>
<evidence type="ECO:0000259" key="5">
    <source>
        <dbReference type="Pfam" id="PF25919"/>
    </source>
</evidence>
<dbReference type="Pfam" id="PF25919">
    <property type="entry name" value="BSH_CusB"/>
    <property type="match status" value="1"/>
</dbReference>
<dbReference type="Proteomes" id="UP000461010">
    <property type="component" value="Unassembled WGS sequence"/>
</dbReference>
<accession>A0ABQ6VN47</accession>
<dbReference type="Pfam" id="PF11604">
    <property type="entry name" value="CusF_Ec"/>
    <property type="match status" value="2"/>
</dbReference>
<dbReference type="InterPro" id="IPR045800">
    <property type="entry name" value="HMBD"/>
</dbReference>
<dbReference type="EMBL" id="WFKJ01000010">
    <property type="protein sequence ID" value="KAB7891972.1"/>
    <property type="molecule type" value="Genomic_DNA"/>
</dbReference>
<proteinExistence type="inferred from homology"/>
<feature type="domain" description="Heavy metal binding" evidence="3">
    <location>
        <begin position="45"/>
        <end position="70"/>
    </location>
</feature>
<dbReference type="InterPro" id="IPR021647">
    <property type="entry name" value="CusF_Ec"/>
</dbReference>
<gene>
    <name evidence="8" type="ORF">GBG18_05130</name>
</gene>
<feature type="domain" description="CusB-like three alpha-helical bundle" evidence="4">
    <location>
        <begin position="163"/>
        <end position="208"/>
    </location>
</feature>
<dbReference type="InterPro" id="IPR051909">
    <property type="entry name" value="MFP_Cation_Efflux"/>
</dbReference>
<evidence type="ECO:0000313" key="9">
    <source>
        <dbReference type="Proteomes" id="UP000461010"/>
    </source>
</evidence>
<dbReference type="InterPro" id="IPR058790">
    <property type="entry name" value="BSH_CusB"/>
</dbReference>